<feature type="domain" description="FAD/NAD(P)-binding" evidence="3">
    <location>
        <begin position="6"/>
        <end position="321"/>
    </location>
</feature>
<proteinExistence type="predicted"/>
<organism evidence="4 5">
    <name type="scientific">Amphritea balenae</name>
    <dbReference type="NCBI Taxonomy" id="452629"/>
    <lineage>
        <taxon>Bacteria</taxon>
        <taxon>Pseudomonadati</taxon>
        <taxon>Pseudomonadota</taxon>
        <taxon>Gammaproteobacteria</taxon>
        <taxon>Oceanospirillales</taxon>
        <taxon>Oceanospirillaceae</taxon>
        <taxon>Amphritea</taxon>
    </lineage>
</organism>
<dbReference type="PANTHER" id="PTHR42949:SF3">
    <property type="entry name" value="ANAEROBIC GLYCEROL-3-PHOSPHATE DEHYDROGENASE SUBUNIT B"/>
    <property type="match status" value="1"/>
</dbReference>
<dbReference type="Gene3D" id="3.50.50.60">
    <property type="entry name" value="FAD/NAD(P)-binding domain"/>
    <property type="match status" value="3"/>
</dbReference>
<reference evidence="4 5" key="1">
    <citation type="submission" date="2018-11" db="EMBL/GenBank/DDBJ databases">
        <title>The draft genome sequence of Amphritea balenae JAMM 1525T.</title>
        <authorList>
            <person name="Fang Z."/>
            <person name="Zhang Y."/>
            <person name="Han X."/>
        </authorList>
    </citation>
    <scope>NUCLEOTIDE SEQUENCE [LARGE SCALE GENOMIC DNA]</scope>
    <source>
        <strain evidence="4 5">JAMM 1525</strain>
    </source>
</reference>
<evidence type="ECO:0000313" key="5">
    <source>
        <dbReference type="Proteomes" id="UP000267535"/>
    </source>
</evidence>
<dbReference type="InterPro" id="IPR036188">
    <property type="entry name" value="FAD/NAD-bd_sf"/>
</dbReference>
<keyword evidence="5" id="KW-1185">Reference proteome</keyword>
<name>A0A3P1SYA1_9GAMM</name>
<dbReference type="Proteomes" id="UP000267535">
    <property type="component" value="Unassembled WGS sequence"/>
</dbReference>
<protein>
    <submittedName>
        <fullName evidence="4">FAD-dependent oxidoreductase</fullName>
    </submittedName>
</protein>
<evidence type="ECO:0000313" key="4">
    <source>
        <dbReference type="EMBL" id="RRD01093.1"/>
    </source>
</evidence>
<sequence length="470" mass="50199">MNSNQFDLAIIGAGPAGMSAASTAAKQGLKVLLLDEQPRPGGQIYRNIGSPALKDRQILGPDYYYGEKLLTAFSGAGVTYLHGATVWEVTTDNILYVSVKGESRRFEFNKLLIATGAQERPSPFPGWTLPGVMTCGAAQILLKTSGLTPPGPIVIAGSGPLLLLISCQLIRAGIKIDAILDTTPGKNYRSALPEFLGALKGWRFVLKGMRMLSEIRKAGIQQLSGVTGLSADQDESGNLSAVTYYDNKGHQQTLSCSSLLVHQGVIPNSQLTRSLGLAHVWDEVQKCWKPELNKWGQSSHPDILVAGDSAGIGGALAAELQGKLAVFEIVRQRDAGSATSGNNEIEQEKAIQELQQQLVIRPFLDRLYSPAEEFMSPPDETIVCRCEEVTAGEIRSLANDGCRGPNQTKAFCRAGMGPCQGRQCGTTVSSLLASELKASPAQVGYYNIRAPIKPLTLGELATIGNADSNC</sequence>
<dbReference type="InterPro" id="IPR023753">
    <property type="entry name" value="FAD/NAD-binding_dom"/>
</dbReference>
<dbReference type="AlphaFoldDB" id="A0A3P1SYA1"/>
<dbReference type="Pfam" id="PF04324">
    <property type="entry name" value="Fer2_BFD"/>
    <property type="match status" value="1"/>
</dbReference>
<comment type="caution">
    <text evidence="4">The sequence shown here is derived from an EMBL/GenBank/DDBJ whole genome shotgun (WGS) entry which is preliminary data.</text>
</comment>
<dbReference type="SUPFAM" id="SSF51905">
    <property type="entry name" value="FAD/NAD(P)-binding domain"/>
    <property type="match status" value="1"/>
</dbReference>
<dbReference type="InterPro" id="IPR051691">
    <property type="entry name" value="Metab_Enz_Cyan_OpOx_G3PDH"/>
</dbReference>
<dbReference type="InterPro" id="IPR007419">
    <property type="entry name" value="BFD-like_2Fe2S-bd_dom"/>
</dbReference>
<dbReference type="PANTHER" id="PTHR42949">
    <property type="entry name" value="ANAEROBIC GLYCEROL-3-PHOSPHATE DEHYDROGENASE SUBUNIT B"/>
    <property type="match status" value="1"/>
</dbReference>
<feature type="domain" description="BFD-like [2Fe-2S]-binding" evidence="2">
    <location>
        <begin position="382"/>
        <end position="433"/>
    </location>
</feature>
<dbReference type="Pfam" id="PF07992">
    <property type="entry name" value="Pyr_redox_2"/>
    <property type="match status" value="1"/>
</dbReference>
<dbReference type="OrthoDB" id="9801699at2"/>
<evidence type="ECO:0000256" key="1">
    <source>
        <dbReference type="ARBA" id="ARBA00023002"/>
    </source>
</evidence>
<accession>A0A3P1SYA1</accession>
<dbReference type="PIRSF" id="PIRSF037495">
    <property type="entry name" value="Opine_OX_OoxA/HcnB"/>
    <property type="match status" value="1"/>
</dbReference>
<evidence type="ECO:0000259" key="2">
    <source>
        <dbReference type="Pfam" id="PF04324"/>
    </source>
</evidence>
<dbReference type="PRINTS" id="PR00411">
    <property type="entry name" value="PNDRDTASEI"/>
</dbReference>
<dbReference type="RefSeq" id="WP_124924165.1">
    <property type="nucleotide sequence ID" value="NZ_BMOH01000001.1"/>
</dbReference>
<dbReference type="InterPro" id="IPR041854">
    <property type="entry name" value="BFD-like_2Fe2S-bd_dom_sf"/>
</dbReference>
<dbReference type="GO" id="GO:0016491">
    <property type="term" value="F:oxidoreductase activity"/>
    <property type="evidence" value="ECO:0007669"/>
    <property type="project" value="UniProtKB-KW"/>
</dbReference>
<dbReference type="PRINTS" id="PR00368">
    <property type="entry name" value="FADPNR"/>
</dbReference>
<dbReference type="Gene3D" id="1.10.10.1100">
    <property type="entry name" value="BFD-like [2Fe-2S]-binding domain"/>
    <property type="match status" value="1"/>
</dbReference>
<gene>
    <name evidence="4" type="ORF">EHS89_00565</name>
</gene>
<dbReference type="InterPro" id="IPR017224">
    <property type="entry name" value="Opine_Oxase_asu/HCN_bsu"/>
</dbReference>
<dbReference type="CDD" id="cd19946">
    <property type="entry name" value="GlpA-like_Fer2_BFD-like"/>
    <property type="match status" value="1"/>
</dbReference>
<keyword evidence="1" id="KW-0560">Oxidoreductase</keyword>
<dbReference type="EMBL" id="RQXV01000001">
    <property type="protein sequence ID" value="RRD01093.1"/>
    <property type="molecule type" value="Genomic_DNA"/>
</dbReference>
<evidence type="ECO:0000259" key="3">
    <source>
        <dbReference type="Pfam" id="PF07992"/>
    </source>
</evidence>